<feature type="transmembrane region" description="Helical" evidence="1">
    <location>
        <begin position="66"/>
        <end position="97"/>
    </location>
</feature>
<dbReference type="Proteomes" id="UP001189619">
    <property type="component" value="Chromosome"/>
</dbReference>
<proteinExistence type="predicted"/>
<reference evidence="3" key="1">
    <citation type="submission" date="2023-07" db="EMBL/GenBank/DDBJ databases">
        <authorList>
            <person name="Ivanov I."/>
            <person name="Teneva D."/>
            <person name="Stoikov I."/>
        </authorList>
    </citation>
    <scope>NUCLEOTIDE SEQUENCE</scope>
    <source>
        <strain evidence="3">4475</strain>
    </source>
</reference>
<feature type="transmembrane region" description="Helical" evidence="1">
    <location>
        <begin position="285"/>
        <end position="302"/>
    </location>
</feature>
<dbReference type="KEGG" id="bayd:BSPP4475_18785"/>
<dbReference type="AlphaFoldDB" id="A0AA48MAM3"/>
<evidence type="ECO:0000256" key="1">
    <source>
        <dbReference type="SAM" id="Phobius"/>
    </source>
</evidence>
<gene>
    <name evidence="3" type="ORF">BSPP4475_18785</name>
</gene>
<dbReference type="Pfam" id="PF13559">
    <property type="entry name" value="DUF4129"/>
    <property type="match status" value="1"/>
</dbReference>
<evidence type="ECO:0000259" key="2">
    <source>
        <dbReference type="Pfam" id="PF13559"/>
    </source>
</evidence>
<feature type="transmembrane region" description="Helical" evidence="1">
    <location>
        <begin position="199"/>
        <end position="219"/>
    </location>
</feature>
<feature type="domain" description="Protein-glutamine gamma-glutamyltransferase-like C-terminal" evidence="2">
    <location>
        <begin position="362"/>
        <end position="433"/>
    </location>
</feature>
<feature type="transmembrane region" description="Helical" evidence="1">
    <location>
        <begin position="36"/>
        <end position="54"/>
    </location>
</feature>
<protein>
    <submittedName>
        <fullName evidence="3">Transcriptional regulator</fullName>
    </submittedName>
</protein>
<keyword evidence="1" id="KW-0812">Transmembrane</keyword>
<organism evidence="3 4">
    <name type="scientific">Brevibacillus aydinogluensis</name>
    <dbReference type="NCBI Taxonomy" id="927786"/>
    <lineage>
        <taxon>Bacteria</taxon>
        <taxon>Bacillati</taxon>
        <taxon>Bacillota</taxon>
        <taxon>Bacilli</taxon>
        <taxon>Bacillales</taxon>
        <taxon>Paenibacillaceae</taxon>
        <taxon>Brevibacillus</taxon>
    </lineage>
</organism>
<dbReference type="EMBL" id="OY569118">
    <property type="protein sequence ID" value="CAJ1004341.1"/>
    <property type="molecule type" value="Genomic_DNA"/>
</dbReference>
<accession>A0AA48MAM3</accession>
<name>A0AA48MAM3_9BACL</name>
<sequence>MTWSMLGRRMLVFWMEALLTASVLMLFQWLPAQPESMIGFVLFAVLLLSLGSWLHQGGGRHLLLHLLLYPLVASVGGLCFAAFGSWLLALLLAALFYSRIHTAASNPCTPVHLRNHFVLALIICLFQLVVAGLFGALTAPQTYDVRAYYAILAFVLASYLFTCWGEHLTREQPGGSAAPISLAAAIGGQLLATRLLLVAGYILAGSGLLWLLAWLWGLVKGPLGDGLYQLTSPLLQGTASLFGKLADVLNGNGRVNEPFNNEMDVPELPQEEFAPTGDETLFSQVAPYLIAFGSALALAKLAQYIWERRYRHVGGTAVSPASADTILRPVDEDASSDDDPLWEQDALVRSPAGPIDDPVRYAYYRFLQHMAKAGLRIERHETSHEYLRRIRSQWANADAVELAEQITSYYERYRYRQLPLSPEERNHLEQCVRKLRDATKRKCK</sequence>
<keyword evidence="1" id="KW-1133">Transmembrane helix</keyword>
<feature type="transmembrane region" description="Helical" evidence="1">
    <location>
        <begin position="117"/>
        <end position="138"/>
    </location>
</feature>
<evidence type="ECO:0000313" key="4">
    <source>
        <dbReference type="Proteomes" id="UP001189619"/>
    </source>
</evidence>
<keyword evidence="1" id="KW-0472">Membrane</keyword>
<feature type="transmembrane region" description="Helical" evidence="1">
    <location>
        <begin position="12"/>
        <end position="30"/>
    </location>
</feature>
<dbReference type="InterPro" id="IPR025403">
    <property type="entry name" value="TgpA-like_C"/>
</dbReference>
<evidence type="ECO:0000313" key="3">
    <source>
        <dbReference type="EMBL" id="CAJ1004341.1"/>
    </source>
</evidence>
<keyword evidence="4" id="KW-1185">Reference proteome</keyword>
<dbReference type="RefSeq" id="WP_304414782.1">
    <property type="nucleotide sequence ID" value="NZ_OY569118.1"/>
</dbReference>
<feature type="transmembrane region" description="Helical" evidence="1">
    <location>
        <begin position="145"/>
        <end position="162"/>
    </location>
</feature>